<proteinExistence type="predicted"/>
<keyword evidence="2" id="KW-1133">Transmembrane helix</keyword>
<organism evidence="3 4">
    <name type="scientific">Actinomadura adrarensis</name>
    <dbReference type="NCBI Taxonomy" id="1819600"/>
    <lineage>
        <taxon>Bacteria</taxon>
        <taxon>Bacillati</taxon>
        <taxon>Actinomycetota</taxon>
        <taxon>Actinomycetes</taxon>
        <taxon>Streptosporangiales</taxon>
        <taxon>Thermomonosporaceae</taxon>
        <taxon>Actinomadura</taxon>
    </lineage>
</organism>
<name>A0ABW3CAG3_9ACTN</name>
<sequence>MGTCRVQGGNASSRPGNSCSTSRSSLVVPMTSVLSTVIIVASLLAALYALIGALRDRPMDWWDVGALGVLEALLIAQ</sequence>
<protein>
    <submittedName>
        <fullName evidence="3">Uncharacterized protein</fullName>
    </submittedName>
</protein>
<feature type="region of interest" description="Disordered" evidence="1">
    <location>
        <begin position="1"/>
        <end position="23"/>
    </location>
</feature>
<keyword evidence="2" id="KW-0812">Transmembrane</keyword>
<comment type="caution">
    <text evidence="3">The sequence shown here is derived from an EMBL/GenBank/DDBJ whole genome shotgun (WGS) entry which is preliminary data.</text>
</comment>
<evidence type="ECO:0000313" key="4">
    <source>
        <dbReference type="Proteomes" id="UP001597083"/>
    </source>
</evidence>
<keyword evidence="4" id="KW-1185">Reference proteome</keyword>
<feature type="non-terminal residue" evidence="3">
    <location>
        <position position="77"/>
    </location>
</feature>
<evidence type="ECO:0000313" key="3">
    <source>
        <dbReference type="EMBL" id="MFD0851500.1"/>
    </source>
</evidence>
<evidence type="ECO:0000256" key="2">
    <source>
        <dbReference type="SAM" id="Phobius"/>
    </source>
</evidence>
<reference evidence="4" key="1">
    <citation type="journal article" date="2019" name="Int. J. Syst. Evol. Microbiol.">
        <title>The Global Catalogue of Microorganisms (GCM) 10K type strain sequencing project: providing services to taxonomists for standard genome sequencing and annotation.</title>
        <authorList>
            <consortium name="The Broad Institute Genomics Platform"/>
            <consortium name="The Broad Institute Genome Sequencing Center for Infectious Disease"/>
            <person name="Wu L."/>
            <person name="Ma J."/>
        </authorList>
    </citation>
    <scope>NUCLEOTIDE SEQUENCE [LARGE SCALE GENOMIC DNA]</scope>
    <source>
        <strain evidence="4">JCM 31696</strain>
    </source>
</reference>
<gene>
    <name evidence="3" type="ORF">ACFQ07_04680</name>
</gene>
<dbReference type="EMBL" id="JBHTIR010000529">
    <property type="protein sequence ID" value="MFD0851500.1"/>
    <property type="molecule type" value="Genomic_DNA"/>
</dbReference>
<evidence type="ECO:0000256" key="1">
    <source>
        <dbReference type="SAM" id="MobiDB-lite"/>
    </source>
</evidence>
<keyword evidence="2" id="KW-0472">Membrane</keyword>
<feature type="compositionally biased region" description="Polar residues" evidence="1">
    <location>
        <begin position="9"/>
        <end position="23"/>
    </location>
</feature>
<dbReference type="Proteomes" id="UP001597083">
    <property type="component" value="Unassembled WGS sequence"/>
</dbReference>
<feature type="transmembrane region" description="Helical" evidence="2">
    <location>
        <begin position="26"/>
        <end position="51"/>
    </location>
</feature>
<accession>A0ABW3CAG3</accession>